<feature type="coiled-coil region" evidence="11">
    <location>
        <begin position="792"/>
        <end position="821"/>
    </location>
</feature>
<dbReference type="SMART" id="SM00534">
    <property type="entry name" value="MUTSac"/>
    <property type="match status" value="1"/>
</dbReference>
<keyword evidence="14" id="KW-1185">Reference proteome</keyword>
<dbReference type="SUPFAM" id="SSF53150">
    <property type="entry name" value="DNA repair protein MutS, domain II"/>
    <property type="match status" value="1"/>
</dbReference>
<dbReference type="AlphaFoldDB" id="A0A2U2JBZ4"/>
<dbReference type="SUPFAM" id="SSF52540">
    <property type="entry name" value="P-loop containing nucleoside triphosphate hydrolases"/>
    <property type="match status" value="1"/>
</dbReference>
<comment type="function">
    <text evidence="8 9">This protein is involved in the repair of mismatches in DNA. It is possible that it carries out the mismatch recognition step. This protein has a weak ATPase activity.</text>
</comment>
<keyword evidence="11" id="KW-0175">Coiled coil</keyword>
<dbReference type="InterPro" id="IPR000432">
    <property type="entry name" value="DNA_mismatch_repair_MutS_C"/>
</dbReference>
<evidence type="ECO:0000256" key="11">
    <source>
        <dbReference type="SAM" id="Coils"/>
    </source>
</evidence>
<feature type="binding site" evidence="9">
    <location>
        <begin position="619"/>
        <end position="626"/>
    </location>
    <ligand>
        <name>ATP</name>
        <dbReference type="ChEBI" id="CHEBI:30616"/>
    </ligand>
</feature>
<evidence type="ECO:0000256" key="1">
    <source>
        <dbReference type="ARBA" id="ARBA00006271"/>
    </source>
</evidence>
<dbReference type="NCBIfam" id="TIGR01070">
    <property type="entry name" value="mutS1"/>
    <property type="match status" value="1"/>
</dbReference>
<dbReference type="Gene3D" id="3.30.420.110">
    <property type="entry name" value="MutS, connector domain"/>
    <property type="match status" value="1"/>
</dbReference>
<proteinExistence type="inferred from homology"/>
<dbReference type="InterPro" id="IPR036187">
    <property type="entry name" value="DNA_mismatch_repair_MutS_sf"/>
</dbReference>
<dbReference type="SUPFAM" id="SSF48334">
    <property type="entry name" value="DNA repair protein MutS, domain III"/>
    <property type="match status" value="1"/>
</dbReference>
<evidence type="ECO:0000259" key="12">
    <source>
        <dbReference type="PROSITE" id="PS00486"/>
    </source>
</evidence>
<keyword evidence="7 9" id="KW-0234">DNA repair</keyword>
<dbReference type="InterPro" id="IPR007861">
    <property type="entry name" value="DNA_mismatch_repair_MutS_clamp"/>
</dbReference>
<evidence type="ECO:0000256" key="9">
    <source>
        <dbReference type="HAMAP-Rule" id="MF_00096"/>
    </source>
</evidence>
<dbReference type="GO" id="GO:0030983">
    <property type="term" value="F:mismatched DNA binding"/>
    <property type="evidence" value="ECO:0007669"/>
    <property type="project" value="InterPro"/>
</dbReference>
<dbReference type="Pfam" id="PF05188">
    <property type="entry name" value="MutS_II"/>
    <property type="match status" value="1"/>
</dbReference>
<evidence type="ECO:0000256" key="5">
    <source>
        <dbReference type="ARBA" id="ARBA00022840"/>
    </source>
</evidence>
<keyword evidence="6 9" id="KW-0238">DNA-binding</keyword>
<name>A0A2U2JBZ4_9FLAO</name>
<evidence type="ECO:0000256" key="2">
    <source>
        <dbReference type="ARBA" id="ARBA00021982"/>
    </source>
</evidence>
<dbReference type="PIRSF" id="PIRSF037677">
    <property type="entry name" value="DNA_mis_repair_Msh6"/>
    <property type="match status" value="1"/>
</dbReference>
<dbReference type="PANTHER" id="PTHR11361">
    <property type="entry name" value="DNA MISMATCH REPAIR PROTEIN MUTS FAMILY MEMBER"/>
    <property type="match status" value="1"/>
</dbReference>
<dbReference type="CDD" id="cd03284">
    <property type="entry name" value="ABC_MutS1"/>
    <property type="match status" value="1"/>
</dbReference>
<dbReference type="NCBIfam" id="NF003810">
    <property type="entry name" value="PRK05399.1"/>
    <property type="match status" value="1"/>
</dbReference>
<dbReference type="GO" id="GO:0140664">
    <property type="term" value="F:ATP-dependent DNA damage sensor activity"/>
    <property type="evidence" value="ECO:0007669"/>
    <property type="project" value="InterPro"/>
</dbReference>
<dbReference type="InterPro" id="IPR007696">
    <property type="entry name" value="DNA_mismatch_repair_MutS_core"/>
</dbReference>
<dbReference type="SMART" id="SM00533">
    <property type="entry name" value="MUTSd"/>
    <property type="match status" value="1"/>
</dbReference>
<dbReference type="InterPro" id="IPR016151">
    <property type="entry name" value="DNA_mismatch_repair_MutS_N"/>
</dbReference>
<dbReference type="Pfam" id="PF01624">
    <property type="entry name" value="MutS_I"/>
    <property type="match status" value="1"/>
</dbReference>
<dbReference type="GO" id="GO:0005524">
    <property type="term" value="F:ATP binding"/>
    <property type="evidence" value="ECO:0007669"/>
    <property type="project" value="UniProtKB-UniRule"/>
</dbReference>
<dbReference type="InterPro" id="IPR027417">
    <property type="entry name" value="P-loop_NTPase"/>
</dbReference>
<comment type="similarity">
    <text evidence="1 9 10">Belongs to the DNA mismatch repair MutS family.</text>
</comment>
<dbReference type="InterPro" id="IPR036678">
    <property type="entry name" value="MutS_con_dom_sf"/>
</dbReference>
<evidence type="ECO:0000256" key="7">
    <source>
        <dbReference type="ARBA" id="ARBA00023204"/>
    </source>
</evidence>
<dbReference type="Gene3D" id="3.40.1170.10">
    <property type="entry name" value="DNA repair protein MutS, domain I"/>
    <property type="match status" value="1"/>
</dbReference>
<dbReference type="PROSITE" id="PS00486">
    <property type="entry name" value="DNA_MISMATCH_REPAIR_2"/>
    <property type="match status" value="1"/>
</dbReference>
<keyword evidence="5 9" id="KW-0067">ATP-binding</keyword>
<keyword evidence="4 9" id="KW-0227">DNA damage</keyword>
<protein>
    <recommendedName>
        <fullName evidence="2 9">DNA mismatch repair protein MutS</fullName>
    </recommendedName>
</protein>
<dbReference type="InterPro" id="IPR017261">
    <property type="entry name" value="DNA_mismatch_repair_MutS/MSH"/>
</dbReference>
<dbReference type="Gene3D" id="3.40.50.300">
    <property type="entry name" value="P-loop containing nucleotide triphosphate hydrolases"/>
    <property type="match status" value="1"/>
</dbReference>
<dbReference type="EMBL" id="QFFG01000002">
    <property type="protein sequence ID" value="PWG05866.1"/>
    <property type="molecule type" value="Genomic_DNA"/>
</dbReference>
<gene>
    <name evidence="9" type="primary">mutS</name>
    <name evidence="13" type="ORF">DIS07_05335</name>
</gene>
<dbReference type="GO" id="GO:0006298">
    <property type="term" value="P:mismatch repair"/>
    <property type="evidence" value="ECO:0007669"/>
    <property type="project" value="UniProtKB-UniRule"/>
</dbReference>
<dbReference type="HAMAP" id="MF_00096">
    <property type="entry name" value="MutS"/>
    <property type="match status" value="1"/>
</dbReference>
<dbReference type="SUPFAM" id="SSF55271">
    <property type="entry name" value="DNA repair protein MutS, domain I"/>
    <property type="match status" value="1"/>
</dbReference>
<evidence type="ECO:0000256" key="8">
    <source>
        <dbReference type="ARBA" id="ARBA00024647"/>
    </source>
</evidence>
<dbReference type="Pfam" id="PF05190">
    <property type="entry name" value="MutS_IV"/>
    <property type="match status" value="1"/>
</dbReference>
<dbReference type="Gene3D" id="1.10.1420.10">
    <property type="match status" value="2"/>
</dbReference>
<evidence type="ECO:0000256" key="3">
    <source>
        <dbReference type="ARBA" id="ARBA00022741"/>
    </source>
</evidence>
<comment type="caution">
    <text evidence="13">The sequence shown here is derived from an EMBL/GenBank/DDBJ whole genome shotgun (WGS) entry which is preliminary data.</text>
</comment>
<feature type="domain" description="DNA mismatch repair proteins mutS family" evidence="12">
    <location>
        <begin position="693"/>
        <end position="709"/>
    </location>
</feature>
<accession>A0A2U2JBZ4</accession>
<evidence type="ECO:0000256" key="4">
    <source>
        <dbReference type="ARBA" id="ARBA00022763"/>
    </source>
</evidence>
<dbReference type="InterPro" id="IPR007695">
    <property type="entry name" value="DNA_mismatch_repair_MutS-lik_N"/>
</dbReference>
<evidence type="ECO:0000256" key="10">
    <source>
        <dbReference type="RuleBase" id="RU003756"/>
    </source>
</evidence>
<dbReference type="GO" id="GO:0003684">
    <property type="term" value="F:damaged DNA binding"/>
    <property type="evidence" value="ECO:0007669"/>
    <property type="project" value="UniProtKB-UniRule"/>
</dbReference>
<reference evidence="13 14" key="1">
    <citation type="submission" date="2018-05" db="EMBL/GenBank/DDBJ databases">
        <title>Polaribacter aquimarinus sp. nov., isolated from sediment in a sediment of sea.</title>
        <authorList>
            <person name="Lu D."/>
        </authorList>
    </citation>
    <scope>NUCLEOTIDE SEQUENCE [LARGE SCALE GENOMIC DNA]</scope>
    <source>
        <strain evidence="13 14">ZY113</strain>
    </source>
</reference>
<dbReference type="OrthoDB" id="9802448at2"/>
<dbReference type="PANTHER" id="PTHR11361:SF34">
    <property type="entry name" value="DNA MISMATCH REPAIR PROTEIN MSH1, MITOCHONDRIAL"/>
    <property type="match status" value="1"/>
</dbReference>
<evidence type="ECO:0000313" key="13">
    <source>
        <dbReference type="EMBL" id="PWG05866.1"/>
    </source>
</evidence>
<dbReference type="FunFam" id="3.40.1170.10:FF:000001">
    <property type="entry name" value="DNA mismatch repair protein MutS"/>
    <property type="match status" value="1"/>
</dbReference>
<keyword evidence="3 9" id="KW-0547">Nucleotide-binding</keyword>
<dbReference type="InterPro" id="IPR007860">
    <property type="entry name" value="DNA_mmatch_repair_MutS_con_dom"/>
</dbReference>
<dbReference type="Pfam" id="PF00488">
    <property type="entry name" value="MutS_V"/>
    <property type="match status" value="1"/>
</dbReference>
<sequence>MAKSKAKKVTPLMKQYNAIKNKYPDAMLLFRVGDFYETFGEDAKKAAGVLGITLTKRGAGSDSETALAGFPHHSLNTYLPKLVKAGMRVAICDQLEDPKMTKTIVKRGVTELVTPGVSLNDEVLQTKKNNFLAAVHFDKKQLGISFLDVSTGEYLVAQGNAEYIDKLLQNFSPSEVLVQKQNKQQFLELFENRYYTFYLDDWVFQTEYANETLQNHFEVKNLKGFGVQDLKNGIIAAGAVLYYLSETQHNKLKHIQQISRIAEDNYVWMDRFTVRNLELYNPNSVNAVTLLDVIDKTISPMGGRLLKRWLALPLKNIDEIKNRHELVKFFIDSDDFSLTVTYQLKQISDLERLISKVATGKASPREIVLLKDSLKAILPIKNEAESSENATVKVLGNQLHNCSDLIEKISETLFDDAPVNINKGNAIANGVHQELDDLRAISSSGKEYLDNMLTRETERTGISSLKIAFNNVFGYYIEVRNTHKDKVPEEWIRKQTLVSAERYITEELKEYETKILGAEEKIQVLEQKIFSKLLQYIIGFVQKVQENAQIIAKIDCLLGFSVLAIDNNYVRPIMDESTDLDIKNGRHPVIEKQLAIDQTYIANDVVLNRNQQQIIMITGPNMSGKSAILRQTALIVLLAQMGSYVPAQNAKIGIVDKIFTRVGASDNISMGESTFMVEMNETASILNNISERSLVLLDEIGRGTSTYDGISIAWAISEFLHEHPSKAKTLFATHYHELNEMTTTFERIKNYNVSVKELEDNIIFLRKLVSGGSNHSFGIHVAKLAGMPNMVIHRANKILKKLEENNKNDEVKDVLKQTQHEDMQLSFFQLDDPLLENIREEILATNIDTLTPIEALMKLNEIKRMLTKK</sequence>
<organism evidence="13 14">
    <name type="scientific">Polaribacter aquimarinus</name>
    <dbReference type="NCBI Taxonomy" id="2100726"/>
    <lineage>
        <taxon>Bacteria</taxon>
        <taxon>Pseudomonadati</taxon>
        <taxon>Bacteroidota</taxon>
        <taxon>Flavobacteriia</taxon>
        <taxon>Flavobacteriales</taxon>
        <taxon>Flavobacteriaceae</taxon>
    </lineage>
</organism>
<evidence type="ECO:0000256" key="6">
    <source>
        <dbReference type="ARBA" id="ARBA00023125"/>
    </source>
</evidence>
<dbReference type="Proteomes" id="UP000245670">
    <property type="component" value="Unassembled WGS sequence"/>
</dbReference>
<dbReference type="InterPro" id="IPR045076">
    <property type="entry name" value="MutS"/>
</dbReference>
<dbReference type="GO" id="GO:0005829">
    <property type="term" value="C:cytosol"/>
    <property type="evidence" value="ECO:0007669"/>
    <property type="project" value="TreeGrafter"/>
</dbReference>
<dbReference type="InterPro" id="IPR005748">
    <property type="entry name" value="DNA_mismatch_repair_MutS"/>
</dbReference>
<dbReference type="Pfam" id="PF05192">
    <property type="entry name" value="MutS_III"/>
    <property type="match status" value="1"/>
</dbReference>
<dbReference type="FunFam" id="3.40.50.300:FF:000870">
    <property type="entry name" value="MutS protein homolog 4"/>
    <property type="match status" value="1"/>
</dbReference>
<evidence type="ECO:0000313" key="14">
    <source>
        <dbReference type="Proteomes" id="UP000245670"/>
    </source>
</evidence>